<evidence type="ECO:0000313" key="1">
    <source>
        <dbReference type="EMBL" id="KIM33631.1"/>
    </source>
</evidence>
<gene>
    <name evidence="1" type="ORF">M408DRAFT_19892</name>
</gene>
<dbReference type="Proteomes" id="UP000054097">
    <property type="component" value="Unassembled WGS sequence"/>
</dbReference>
<accession>A0A0C3BQD9</accession>
<dbReference type="HOGENOM" id="CLU_1163568_0_0_1"/>
<proteinExistence type="predicted"/>
<evidence type="ECO:0000313" key="2">
    <source>
        <dbReference type="Proteomes" id="UP000054097"/>
    </source>
</evidence>
<name>A0A0C3BQD9_SERVB</name>
<sequence length="239" mass="26639">MAPLPPPLPWSLYRVRNFSNCHLATPLFLSIAFNSVLEHDNPSTTRMLVDIGFRSPVRLVHSRVPGGTQILHYKVGPLRLASLPRRMGSSPNQNLDELLAQHLSVEKVLLNAAPESISTSDAISFHLNSGYLEQLRMTEGVRGHLLNQSVSPLERIQAAAIFASKSQECTSLPLDSTIWSRFVPIQDLFLEAALAPESFLKNLPTYAKSGLVSISSEKNQQDDGLFQYYYTRILDIEPE</sequence>
<reference evidence="1 2" key="1">
    <citation type="submission" date="2014-04" db="EMBL/GenBank/DDBJ databases">
        <authorList>
            <consortium name="DOE Joint Genome Institute"/>
            <person name="Kuo A."/>
            <person name="Zuccaro A."/>
            <person name="Kohler A."/>
            <person name="Nagy L.G."/>
            <person name="Floudas D."/>
            <person name="Copeland A."/>
            <person name="Barry K.W."/>
            <person name="Cichocki N."/>
            <person name="Veneault-Fourrey C."/>
            <person name="LaButti K."/>
            <person name="Lindquist E.A."/>
            <person name="Lipzen A."/>
            <person name="Lundell T."/>
            <person name="Morin E."/>
            <person name="Murat C."/>
            <person name="Sun H."/>
            <person name="Tunlid A."/>
            <person name="Henrissat B."/>
            <person name="Grigoriev I.V."/>
            <person name="Hibbett D.S."/>
            <person name="Martin F."/>
            <person name="Nordberg H.P."/>
            <person name="Cantor M.N."/>
            <person name="Hua S.X."/>
        </authorList>
    </citation>
    <scope>NUCLEOTIDE SEQUENCE [LARGE SCALE GENOMIC DNA]</scope>
    <source>
        <strain evidence="1 2">MAFF 305830</strain>
    </source>
</reference>
<organism evidence="1 2">
    <name type="scientific">Serendipita vermifera MAFF 305830</name>
    <dbReference type="NCBI Taxonomy" id="933852"/>
    <lineage>
        <taxon>Eukaryota</taxon>
        <taxon>Fungi</taxon>
        <taxon>Dikarya</taxon>
        <taxon>Basidiomycota</taxon>
        <taxon>Agaricomycotina</taxon>
        <taxon>Agaricomycetes</taxon>
        <taxon>Sebacinales</taxon>
        <taxon>Serendipitaceae</taxon>
        <taxon>Serendipita</taxon>
    </lineage>
</organism>
<dbReference type="EMBL" id="KN824278">
    <property type="protein sequence ID" value="KIM33631.1"/>
    <property type="molecule type" value="Genomic_DNA"/>
</dbReference>
<reference evidence="2" key="2">
    <citation type="submission" date="2015-01" db="EMBL/GenBank/DDBJ databases">
        <title>Evolutionary Origins and Diversification of the Mycorrhizal Mutualists.</title>
        <authorList>
            <consortium name="DOE Joint Genome Institute"/>
            <consortium name="Mycorrhizal Genomics Consortium"/>
            <person name="Kohler A."/>
            <person name="Kuo A."/>
            <person name="Nagy L.G."/>
            <person name="Floudas D."/>
            <person name="Copeland A."/>
            <person name="Barry K.W."/>
            <person name="Cichocki N."/>
            <person name="Veneault-Fourrey C."/>
            <person name="LaButti K."/>
            <person name="Lindquist E.A."/>
            <person name="Lipzen A."/>
            <person name="Lundell T."/>
            <person name="Morin E."/>
            <person name="Murat C."/>
            <person name="Riley R."/>
            <person name="Ohm R."/>
            <person name="Sun H."/>
            <person name="Tunlid A."/>
            <person name="Henrissat B."/>
            <person name="Grigoriev I.V."/>
            <person name="Hibbett D.S."/>
            <person name="Martin F."/>
        </authorList>
    </citation>
    <scope>NUCLEOTIDE SEQUENCE [LARGE SCALE GENOMIC DNA]</scope>
    <source>
        <strain evidence="2">MAFF 305830</strain>
    </source>
</reference>
<protein>
    <submittedName>
        <fullName evidence="1">Uncharacterized protein</fullName>
    </submittedName>
</protein>
<keyword evidence="2" id="KW-1185">Reference proteome</keyword>
<dbReference type="AlphaFoldDB" id="A0A0C3BQD9"/>
<feature type="non-terminal residue" evidence="1">
    <location>
        <position position="239"/>
    </location>
</feature>